<protein>
    <submittedName>
        <fullName evidence="1">Uncharacterized protein</fullName>
    </submittedName>
</protein>
<organism evidence="1 2">
    <name type="scientific">Methanosarcina thermophila</name>
    <dbReference type="NCBI Taxonomy" id="2210"/>
    <lineage>
        <taxon>Archaea</taxon>
        <taxon>Methanobacteriati</taxon>
        <taxon>Methanobacteriota</taxon>
        <taxon>Stenosarchaea group</taxon>
        <taxon>Methanomicrobia</taxon>
        <taxon>Methanosarcinales</taxon>
        <taxon>Methanosarcinaceae</taxon>
        <taxon>Methanosarcina</taxon>
    </lineage>
</organism>
<name>A0A3G9CU04_METTE</name>
<dbReference type="Proteomes" id="UP000265557">
    <property type="component" value="Chromosome"/>
</dbReference>
<sequence length="167" mass="19174">MQYEAVAIYVRAEFQEFDNLSMNFIANPYSRIQKVIMKTLRSTVSMINFRVTYPRPREFATLSSIDTTVEEPIVPLPADVMVNETLGSRSRVTLEPRTIISTNIIGRAARNILTKGIFKIDVIDFSNRPSLQVRIPNINTGKNIKKRCSIMLKLLEINKNPRNTREE</sequence>
<gene>
    <name evidence="1" type="ORF">MESMT1_1646</name>
</gene>
<evidence type="ECO:0000313" key="1">
    <source>
        <dbReference type="EMBL" id="BAW29576.1"/>
    </source>
</evidence>
<proteinExistence type="predicted"/>
<reference evidence="1 2" key="1">
    <citation type="submission" date="2016-09" db="EMBL/GenBank/DDBJ databases">
        <title>Complete Genome Sequence of Methanosarcina thermophila MT-1.</title>
        <authorList>
            <person name="Kouzuma A."/>
        </authorList>
    </citation>
    <scope>NUCLEOTIDE SEQUENCE [LARGE SCALE GENOMIC DNA]</scope>
    <source>
        <strain evidence="1 2">MT-1</strain>
    </source>
</reference>
<dbReference type="AlphaFoldDB" id="A0A3G9CU04"/>
<evidence type="ECO:0000313" key="2">
    <source>
        <dbReference type="Proteomes" id="UP000265557"/>
    </source>
</evidence>
<dbReference type="EMBL" id="AP017646">
    <property type="protein sequence ID" value="BAW29576.1"/>
    <property type="molecule type" value="Genomic_DNA"/>
</dbReference>
<accession>A0A3G9CU04</accession>